<sequence length="152" mass="15301">MGTGRAPRRHPIAAFLPLPALLGVVLLILGLMGMHTISGSHAETSKPTSSVSASTVGEGHHHSGPADHTHVPSATSPASAGADLPCLSCCGDMSQASACDLVPVASGLSWLFLPVLMVMPGGLGLRGPPLVTGATNHVPPPPSLIELSISRT</sequence>
<feature type="compositionally biased region" description="Polar residues" evidence="1">
    <location>
        <begin position="40"/>
        <end position="55"/>
    </location>
</feature>
<accession>A0ABU2BF97</accession>
<evidence type="ECO:0008006" key="4">
    <source>
        <dbReference type="Google" id="ProtNLM"/>
    </source>
</evidence>
<comment type="caution">
    <text evidence="2">The sequence shown here is derived from an EMBL/GenBank/DDBJ whole genome shotgun (WGS) entry which is preliminary data.</text>
</comment>
<feature type="compositionally biased region" description="Basic and acidic residues" evidence="1">
    <location>
        <begin position="58"/>
        <end position="70"/>
    </location>
</feature>
<reference evidence="2 3" key="1">
    <citation type="submission" date="2023-07" db="EMBL/GenBank/DDBJ databases">
        <title>Sequencing the genomes of 1000 actinobacteria strains.</title>
        <authorList>
            <person name="Klenk H.-P."/>
        </authorList>
    </citation>
    <scope>NUCLEOTIDE SEQUENCE [LARGE SCALE GENOMIC DNA]</scope>
    <source>
        <strain evidence="2 3">DSM 20167</strain>
    </source>
</reference>
<evidence type="ECO:0000313" key="3">
    <source>
        <dbReference type="Proteomes" id="UP001183817"/>
    </source>
</evidence>
<organism evidence="2 3">
    <name type="scientific">Paeniglutamicibacter sulfureus</name>
    <dbReference type="NCBI Taxonomy" id="43666"/>
    <lineage>
        <taxon>Bacteria</taxon>
        <taxon>Bacillati</taxon>
        <taxon>Actinomycetota</taxon>
        <taxon>Actinomycetes</taxon>
        <taxon>Micrococcales</taxon>
        <taxon>Micrococcaceae</taxon>
        <taxon>Paeniglutamicibacter</taxon>
    </lineage>
</organism>
<dbReference type="Proteomes" id="UP001183817">
    <property type="component" value="Unassembled WGS sequence"/>
</dbReference>
<proteinExistence type="predicted"/>
<keyword evidence="3" id="KW-1185">Reference proteome</keyword>
<feature type="region of interest" description="Disordered" evidence="1">
    <location>
        <begin position="40"/>
        <end position="77"/>
    </location>
</feature>
<name>A0ABU2BF97_9MICC</name>
<gene>
    <name evidence="2" type="ORF">J2S64_000971</name>
</gene>
<protein>
    <recommendedName>
        <fullName evidence="4">DUF2946 domain-containing protein</fullName>
    </recommendedName>
</protein>
<evidence type="ECO:0000256" key="1">
    <source>
        <dbReference type="SAM" id="MobiDB-lite"/>
    </source>
</evidence>
<dbReference type="EMBL" id="JAVDYI010000001">
    <property type="protein sequence ID" value="MDR7357280.1"/>
    <property type="molecule type" value="Genomic_DNA"/>
</dbReference>
<evidence type="ECO:0000313" key="2">
    <source>
        <dbReference type="EMBL" id="MDR7357280.1"/>
    </source>
</evidence>